<dbReference type="Proteomes" id="UP001279734">
    <property type="component" value="Unassembled WGS sequence"/>
</dbReference>
<feature type="transmembrane region" description="Helical" evidence="1">
    <location>
        <begin position="56"/>
        <end position="73"/>
    </location>
</feature>
<keyword evidence="1" id="KW-0472">Membrane</keyword>
<protein>
    <submittedName>
        <fullName evidence="2">Uncharacterized protein</fullName>
    </submittedName>
</protein>
<evidence type="ECO:0000313" key="2">
    <source>
        <dbReference type="EMBL" id="GMH05970.1"/>
    </source>
</evidence>
<dbReference type="EMBL" id="BSYO01000006">
    <property type="protein sequence ID" value="GMH05970.1"/>
    <property type="molecule type" value="Genomic_DNA"/>
</dbReference>
<keyword evidence="3" id="KW-1185">Reference proteome</keyword>
<evidence type="ECO:0000313" key="3">
    <source>
        <dbReference type="Proteomes" id="UP001279734"/>
    </source>
</evidence>
<comment type="caution">
    <text evidence="2">The sequence shown here is derived from an EMBL/GenBank/DDBJ whole genome shotgun (WGS) entry which is preliminary data.</text>
</comment>
<organism evidence="2 3">
    <name type="scientific">Nepenthes gracilis</name>
    <name type="common">Slender pitcher plant</name>
    <dbReference type="NCBI Taxonomy" id="150966"/>
    <lineage>
        <taxon>Eukaryota</taxon>
        <taxon>Viridiplantae</taxon>
        <taxon>Streptophyta</taxon>
        <taxon>Embryophyta</taxon>
        <taxon>Tracheophyta</taxon>
        <taxon>Spermatophyta</taxon>
        <taxon>Magnoliopsida</taxon>
        <taxon>eudicotyledons</taxon>
        <taxon>Gunneridae</taxon>
        <taxon>Pentapetalae</taxon>
        <taxon>Caryophyllales</taxon>
        <taxon>Nepenthaceae</taxon>
        <taxon>Nepenthes</taxon>
    </lineage>
</organism>
<proteinExistence type="predicted"/>
<reference evidence="2" key="1">
    <citation type="submission" date="2023-05" db="EMBL/GenBank/DDBJ databases">
        <title>Nepenthes gracilis genome sequencing.</title>
        <authorList>
            <person name="Fukushima K."/>
        </authorList>
    </citation>
    <scope>NUCLEOTIDE SEQUENCE</scope>
    <source>
        <strain evidence="2">SING2019-196</strain>
    </source>
</reference>
<accession>A0AAD3XIT3</accession>
<keyword evidence="1" id="KW-0812">Transmembrane</keyword>
<sequence>MQSAIVSSRWCDELNVVSPVAILVVGCADAVALFPIYFLLSAAVGLWFSMSGTHDLWFHLFAMLSGWLHRVVYEAKMLATLQQSLWIC</sequence>
<name>A0AAD3XIT3_NEPGR</name>
<evidence type="ECO:0000256" key="1">
    <source>
        <dbReference type="SAM" id="Phobius"/>
    </source>
</evidence>
<gene>
    <name evidence="2" type="ORF">Nepgr_007810</name>
</gene>
<feature type="transmembrane region" description="Helical" evidence="1">
    <location>
        <begin position="20"/>
        <end position="50"/>
    </location>
</feature>
<dbReference type="AlphaFoldDB" id="A0AAD3XIT3"/>
<keyword evidence="1" id="KW-1133">Transmembrane helix</keyword>